<proteinExistence type="inferred from homology"/>
<dbReference type="RefSeq" id="WP_008487505.1">
    <property type="nucleotide sequence ID" value="NZ_AMRG01000002.1"/>
</dbReference>
<keyword evidence="8" id="KW-1185">Reference proteome</keyword>
<evidence type="ECO:0000256" key="3">
    <source>
        <dbReference type="ARBA" id="ARBA00022801"/>
    </source>
</evidence>
<evidence type="ECO:0000256" key="2">
    <source>
        <dbReference type="ARBA" id="ARBA00022723"/>
    </source>
</evidence>
<dbReference type="OrthoDB" id="5290048at2"/>
<dbReference type="eggNOG" id="COG3608">
    <property type="taxonomic scope" value="Bacteria"/>
</dbReference>
<dbReference type="EMBL" id="AMRG01000002">
    <property type="protein sequence ID" value="EKE87061.1"/>
    <property type="molecule type" value="Genomic_DNA"/>
</dbReference>
<dbReference type="GO" id="GO:0008270">
    <property type="term" value="F:zinc ion binding"/>
    <property type="evidence" value="ECO:0007669"/>
    <property type="project" value="InterPro"/>
</dbReference>
<dbReference type="Gene3D" id="3.40.630.10">
    <property type="entry name" value="Zn peptidases"/>
    <property type="match status" value="1"/>
</dbReference>
<comment type="cofactor">
    <cofactor evidence="1">
        <name>Zn(2+)</name>
        <dbReference type="ChEBI" id="CHEBI:29105"/>
    </cofactor>
</comment>
<keyword evidence="7" id="KW-0121">Carboxypeptidase</keyword>
<sequence length="304" mass="33696">MTTQPYPIGTPGQPWTMQEKQQWLAMQSLKRSYFDDVVDIIDSLKDEFNVEQYGELNYAANDYPLFALKTRDWQDDKPVVLVTGGVHGYETSGVHGALRFLQTRAKDYERSFNIVVAPCISPWGYETINRWNPAAVDPNRSFVPDSPAPEAKAIMKYVADLGLEPLVHIDLHETTDTDNSEFRPALAARDGVTHDNWNIPDGFYLACNSESPEPAFQQAILEEVAEVTHIAPADSQQQLIGVPLVIDGVIGLPVRKLGLCIGFTQAAYTSTTEVYPDSDKTDAKECVDAQVAAVTGGLDYLLNR</sequence>
<dbReference type="PATRIC" id="fig|740709.3.peg.490"/>
<evidence type="ECO:0000256" key="1">
    <source>
        <dbReference type="ARBA" id="ARBA00001947"/>
    </source>
</evidence>
<evidence type="ECO:0000313" key="7">
    <source>
        <dbReference type="EMBL" id="EKE87061.1"/>
    </source>
</evidence>
<dbReference type="InterPro" id="IPR055438">
    <property type="entry name" value="AstE_AspA_cat"/>
</dbReference>
<evidence type="ECO:0000256" key="4">
    <source>
        <dbReference type="ARBA" id="ARBA00022833"/>
    </source>
</evidence>
<accession>K2JUF0</accession>
<dbReference type="CDD" id="cd06231">
    <property type="entry name" value="M14_REP34-like"/>
    <property type="match status" value="1"/>
</dbReference>
<dbReference type="STRING" id="740709.A10D4_02427"/>
<name>K2JUF0_9GAMM</name>
<evidence type="ECO:0000256" key="5">
    <source>
        <dbReference type="PROSITE-ProRule" id="PRU01379"/>
    </source>
</evidence>
<gene>
    <name evidence="7" type="ORF">A10D4_02427</name>
</gene>
<dbReference type="SUPFAM" id="SSF53187">
    <property type="entry name" value="Zn-dependent exopeptidases"/>
    <property type="match status" value="1"/>
</dbReference>
<dbReference type="AlphaFoldDB" id="K2JUF0"/>
<evidence type="ECO:0000259" key="6">
    <source>
        <dbReference type="PROSITE" id="PS52035"/>
    </source>
</evidence>
<dbReference type="GO" id="GO:0016788">
    <property type="term" value="F:hydrolase activity, acting on ester bonds"/>
    <property type="evidence" value="ECO:0007669"/>
    <property type="project" value="InterPro"/>
</dbReference>
<keyword evidence="2" id="KW-0479">Metal-binding</keyword>
<protein>
    <submittedName>
        <fullName evidence="7">Deacylase/carboxypeptidase superfamily protein</fullName>
    </submittedName>
</protein>
<keyword evidence="3" id="KW-0378">Hydrolase</keyword>
<comment type="caution">
    <text evidence="7">The sequence shown here is derived from an EMBL/GenBank/DDBJ whole genome shotgun (WGS) entry which is preliminary data.</text>
</comment>
<dbReference type="InterPro" id="IPR000834">
    <property type="entry name" value="Peptidase_M14"/>
</dbReference>
<dbReference type="GO" id="GO:0006508">
    <property type="term" value="P:proteolysis"/>
    <property type="evidence" value="ECO:0007669"/>
    <property type="project" value="InterPro"/>
</dbReference>
<organism evidence="7 8">
    <name type="scientific">Idiomarina xiamenensis 10-D-4</name>
    <dbReference type="NCBI Taxonomy" id="740709"/>
    <lineage>
        <taxon>Bacteria</taxon>
        <taxon>Pseudomonadati</taxon>
        <taxon>Pseudomonadota</taxon>
        <taxon>Gammaproteobacteria</taxon>
        <taxon>Alteromonadales</taxon>
        <taxon>Idiomarinaceae</taxon>
        <taxon>Idiomarina</taxon>
    </lineage>
</organism>
<keyword evidence="7" id="KW-0645">Protease</keyword>
<dbReference type="Proteomes" id="UP000014115">
    <property type="component" value="Unassembled WGS sequence"/>
</dbReference>
<feature type="domain" description="Peptidase M14" evidence="6">
    <location>
        <begin position="29"/>
        <end position="304"/>
    </location>
</feature>
<dbReference type="PROSITE" id="PS52035">
    <property type="entry name" value="PEPTIDASE_M14"/>
    <property type="match status" value="1"/>
</dbReference>
<keyword evidence="4" id="KW-0862">Zinc</keyword>
<evidence type="ECO:0000313" key="8">
    <source>
        <dbReference type="Proteomes" id="UP000014115"/>
    </source>
</evidence>
<comment type="caution">
    <text evidence="5">Lacks conserved residue(s) required for the propagation of feature annotation.</text>
</comment>
<dbReference type="Pfam" id="PF24827">
    <property type="entry name" value="AstE_AspA_cat"/>
    <property type="match status" value="1"/>
</dbReference>
<reference evidence="7 8" key="1">
    <citation type="journal article" date="2012" name="J. Bacteriol.">
        <title>Genome Sequence of Idiomarina xiamenensis Type Strain 10-D-4.</title>
        <authorList>
            <person name="Lai Q."/>
            <person name="Wang L."/>
            <person name="Wang W."/>
            <person name="Shao Z."/>
        </authorList>
    </citation>
    <scope>NUCLEOTIDE SEQUENCE [LARGE SCALE GENOMIC DNA]</scope>
    <source>
        <strain evidence="7 8">10-D-4</strain>
    </source>
</reference>
<comment type="similarity">
    <text evidence="5">Belongs to the peptidase M14 family.</text>
</comment>
<dbReference type="GO" id="GO:0004181">
    <property type="term" value="F:metallocarboxypeptidase activity"/>
    <property type="evidence" value="ECO:0007669"/>
    <property type="project" value="InterPro"/>
</dbReference>